<accession>A0A917F7K9</accession>
<dbReference type="CDD" id="cd07377">
    <property type="entry name" value="WHTH_GntR"/>
    <property type="match status" value="1"/>
</dbReference>
<comment type="caution">
    <text evidence="6">The sequence shown here is derived from an EMBL/GenBank/DDBJ whole genome shotgun (WGS) entry which is preliminary data.</text>
</comment>
<feature type="compositionally biased region" description="Basic and acidic residues" evidence="4">
    <location>
        <begin position="253"/>
        <end position="269"/>
    </location>
</feature>
<keyword evidence="7" id="KW-1185">Reference proteome</keyword>
<dbReference type="SMART" id="SM00895">
    <property type="entry name" value="FCD"/>
    <property type="match status" value="1"/>
</dbReference>
<dbReference type="PANTHER" id="PTHR43537:SF24">
    <property type="entry name" value="GLUCONATE OPERON TRANSCRIPTIONAL REPRESSOR"/>
    <property type="match status" value="1"/>
</dbReference>
<dbReference type="EMBL" id="BMCT01000001">
    <property type="protein sequence ID" value="GGF51405.1"/>
    <property type="molecule type" value="Genomic_DNA"/>
</dbReference>
<evidence type="ECO:0000256" key="3">
    <source>
        <dbReference type="ARBA" id="ARBA00023163"/>
    </source>
</evidence>
<evidence type="ECO:0000256" key="4">
    <source>
        <dbReference type="SAM" id="MobiDB-lite"/>
    </source>
</evidence>
<dbReference type="AlphaFoldDB" id="A0A917F7K9"/>
<reference evidence="6" key="1">
    <citation type="journal article" date="2014" name="Int. J. Syst. Evol. Microbiol.">
        <title>Complete genome sequence of Corynebacterium casei LMG S-19264T (=DSM 44701T), isolated from a smear-ripened cheese.</title>
        <authorList>
            <consortium name="US DOE Joint Genome Institute (JGI-PGF)"/>
            <person name="Walter F."/>
            <person name="Albersmeier A."/>
            <person name="Kalinowski J."/>
            <person name="Ruckert C."/>
        </authorList>
    </citation>
    <scope>NUCLEOTIDE SEQUENCE</scope>
    <source>
        <strain evidence="6">CCM 7897</strain>
    </source>
</reference>
<evidence type="ECO:0000256" key="2">
    <source>
        <dbReference type="ARBA" id="ARBA00023125"/>
    </source>
</evidence>
<sequence>MHHASYVLLLSWIALCYGWRDGSFRTGSLSEPKPCTRSTTMEYRTKEEQVADFLREGIISGRLPRGARLKQQEIAEELRTSITPVREALKLLEAEGYIESNSYRGATVVPFDISASTEILKLRITLETQLVESAARNLTSADIAELKEIADQFEAAARAGDSSAARGINYRLHRRIYDFAQLPQTLHFVQVLWARYPFDVINRVEGRAERAAAEHAELLRHFIEGDAGSAMLTMRRHIESGWHEFRQSFETARAGEEPVARKPAAKDNESAQETVTS</sequence>
<dbReference type="GO" id="GO:0003700">
    <property type="term" value="F:DNA-binding transcription factor activity"/>
    <property type="evidence" value="ECO:0007669"/>
    <property type="project" value="InterPro"/>
</dbReference>
<dbReference type="InterPro" id="IPR036388">
    <property type="entry name" value="WH-like_DNA-bd_sf"/>
</dbReference>
<dbReference type="GO" id="GO:0003677">
    <property type="term" value="F:DNA binding"/>
    <property type="evidence" value="ECO:0007669"/>
    <property type="project" value="UniProtKB-KW"/>
</dbReference>
<reference evidence="6" key="2">
    <citation type="submission" date="2020-09" db="EMBL/GenBank/DDBJ databases">
        <authorList>
            <person name="Sun Q."/>
            <person name="Sedlacek I."/>
        </authorList>
    </citation>
    <scope>NUCLEOTIDE SEQUENCE</scope>
    <source>
        <strain evidence="6">CCM 7897</strain>
    </source>
</reference>
<feature type="region of interest" description="Disordered" evidence="4">
    <location>
        <begin position="253"/>
        <end position="277"/>
    </location>
</feature>
<evidence type="ECO:0000259" key="5">
    <source>
        <dbReference type="PROSITE" id="PS50949"/>
    </source>
</evidence>
<dbReference type="Pfam" id="PF00392">
    <property type="entry name" value="GntR"/>
    <property type="match status" value="1"/>
</dbReference>
<name>A0A917F7K9_9HYPH</name>
<dbReference type="SUPFAM" id="SSF46785">
    <property type="entry name" value="Winged helix' DNA-binding domain"/>
    <property type="match status" value="1"/>
</dbReference>
<keyword evidence="3" id="KW-0804">Transcription</keyword>
<proteinExistence type="predicted"/>
<dbReference type="Proteomes" id="UP000606044">
    <property type="component" value="Unassembled WGS sequence"/>
</dbReference>
<evidence type="ECO:0000256" key="1">
    <source>
        <dbReference type="ARBA" id="ARBA00023015"/>
    </source>
</evidence>
<dbReference type="InterPro" id="IPR000524">
    <property type="entry name" value="Tscrpt_reg_HTH_GntR"/>
</dbReference>
<organism evidence="6 7">
    <name type="scientific">Azorhizobium oxalatiphilum</name>
    <dbReference type="NCBI Taxonomy" id="980631"/>
    <lineage>
        <taxon>Bacteria</taxon>
        <taxon>Pseudomonadati</taxon>
        <taxon>Pseudomonadota</taxon>
        <taxon>Alphaproteobacteria</taxon>
        <taxon>Hyphomicrobiales</taxon>
        <taxon>Xanthobacteraceae</taxon>
        <taxon>Azorhizobium</taxon>
    </lineage>
</organism>
<dbReference type="InterPro" id="IPR036390">
    <property type="entry name" value="WH_DNA-bd_sf"/>
</dbReference>
<evidence type="ECO:0000313" key="6">
    <source>
        <dbReference type="EMBL" id="GGF51405.1"/>
    </source>
</evidence>
<evidence type="ECO:0000313" key="7">
    <source>
        <dbReference type="Proteomes" id="UP000606044"/>
    </source>
</evidence>
<dbReference type="SUPFAM" id="SSF48008">
    <property type="entry name" value="GntR ligand-binding domain-like"/>
    <property type="match status" value="1"/>
</dbReference>
<dbReference type="PROSITE" id="PS50949">
    <property type="entry name" value="HTH_GNTR"/>
    <property type="match status" value="1"/>
</dbReference>
<keyword evidence="2" id="KW-0238">DNA-binding</keyword>
<dbReference type="Gene3D" id="1.10.10.10">
    <property type="entry name" value="Winged helix-like DNA-binding domain superfamily/Winged helix DNA-binding domain"/>
    <property type="match status" value="1"/>
</dbReference>
<feature type="domain" description="HTH gntR-type" evidence="5">
    <location>
        <begin position="44"/>
        <end position="111"/>
    </location>
</feature>
<dbReference type="InterPro" id="IPR011711">
    <property type="entry name" value="GntR_C"/>
</dbReference>
<dbReference type="InterPro" id="IPR008920">
    <property type="entry name" value="TF_FadR/GntR_C"/>
</dbReference>
<dbReference type="Pfam" id="PF07729">
    <property type="entry name" value="FCD"/>
    <property type="match status" value="1"/>
</dbReference>
<dbReference type="Gene3D" id="1.20.120.530">
    <property type="entry name" value="GntR ligand-binding domain-like"/>
    <property type="match status" value="1"/>
</dbReference>
<gene>
    <name evidence="6" type="ORF">GCM10007301_08540</name>
</gene>
<dbReference type="SMART" id="SM00345">
    <property type="entry name" value="HTH_GNTR"/>
    <property type="match status" value="1"/>
</dbReference>
<dbReference type="PANTHER" id="PTHR43537">
    <property type="entry name" value="TRANSCRIPTIONAL REGULATOR, GNTR FAMILY"/>
    <property type="match status" value="1"/>
</dbReference>
<protein>
    <recommendedName>
        <fullName evidence="5">HTH gntR-type domain-containing protein</fullName>
    </recommendedName>
</protein>
<keyword evidence="1" id="KW-0805">Transcription regulation</keyword>